<dbReference type="Proteomes" id="UP000823775">
    <property type="component" value="Unassembled WGS sequence"/>
</dbReference>
<feature type="region of interest" description="Disordered" evidence="1">
    <location>
        <begin position="1"/>
        <end position="22"/>
    </location>
</feature>
<organism evidence="2 3">
    <name type="scientific">Datura stramonium</name>
    <name type="common">Jimsonweed</name>
    <name type="synonym">Common thornapple</name>
    <dbReference type="NCBI Taxonomy" id="4076"/>
    <lineage>
        <taxon>Eukaryota</taxon>
        <taxon>Viridiplantae</taxon>
        <taxon>Streptophyta</taxon>
        <taxon>Embryophyta</taxon>
        <taxon>Tracheophyta</taxon>
        <taxon>Spermatophyta</taxon>
        <taxon>Magnoliopsida</taxon>
        <taxon>eudicotyledons</taxon>
        <taxon>Gunneridae</taxon>
        <taxon>Pentapetalae</taxon>
        <taxon>asterids</taxon>
        <taxon>lamiids</taxon>
        <taxon>Solanales</taxon>
        <taxon>Solanaceae</taxon>
        <taxon>Solanoideae</taxon>
        <taxon>Datureae</taxon>
        <taxon>Datura</taxon>
    </lineage>
</organism>
<protein>
    <submittedName>
        <fullName evidence="2">Uncharacterized protein</fullName>
    </submittedName>
</protein>
<feature type="compositionally biased region" description="Basic and acidic residues" evidence="1">
    <location>
        <begin position="1"/>
        <end position="11"/>
    </location>
</feature>
<gene>
    <name evidence="2" type="ORF">HAX54_027080</name>
</gene>
<comment type="caution">
    <text evidence="2">The sequence shown here is derived from an EMBL/GenBank/DDBJ whole genome shotgun (WGS) entry which is preliminary data.</text>
</comment>
<reference evidence="2 3" key="1">
    <citation type="journal article" date="2021" name="BMC Genomics">
        <title>Datura genome reveals duplications of psychoactive alkaloid biosynthetic genes and high mutation rate following tissue culture.</title>
        <authorList>
            <person name="Rajewski A."/>
            <person name="Carter-House D."/>
            <person name="Stajich J."/>
            <person name="Litt A."/>
        </authorList>
    </citation>
    <scope>NUCLEOTIDE SEQUENCE [LARGE SCALE GENOMIC DNA]</scope>
    <source>
        <strain evidence="2">AR-01</strain>
    </source>
</reference>
<evidence type="ECO:0000313" key="3">
    <source>
        <dbReference type="Proteomes" id="UP000823775"/>
    </source>
</evidence>
<keyword evidence="3" id="KW-1185">Reference proteome</keyword>
<sequence length="154" mass="17496">MEESPKVEKKSLCSAKVSKKGETNCPWGKLVKDQVLPRSVQKEALNGAVSKGKCIITEVTEFYSSLSFTDDDEIVFVEVGRHWWSPTVSSFTEAQHRGTEEIERLTMLLARMMPKKVLKAALLEKQLVHYRIYKSGECFVEKGDNASLRKQLED</sequence>
<accession>A0ABS8V3J7</accession>
<dbReference type="EMBL" id="JACEIK010003290">
    <property type="protein sequence ID" value="MCD9641136.1"/>
    <property type="molecule type" value="Genomic_DNA"/>
</dbReference>
<proteinExistence type="predicted"/>
<name>A0ABS8V3J7_DATST</name>
<evidence type="ECO:0000313" key="2">
    <source>
        <dbReference type="EMBL" id="MCD9641136.1"/>
    </source>
</evidence>
<evidence type="ECO:0000256" key="1">
    <source>
        <dbReference type="SAM" id="MobiDB-lite"/>
    </source>
</evidence>